<dbReference type="GO" id="GO:0031210">
    <property type="term" value="F:phosphatidylcholine binding"/>
    <property type="evidence" value="ECO:0007669"/>
    <property type="project" value="TreeGrafter"/>
</dbReference>
<dbReference type="Pfam" id="PF02121">
    <property type="entry name" value="IP_trans"/>
    <property type="match status" value="2"/>
</dbReference>
<dbReference type="Pfam" id="PF24694">
    <property type="entry name" value="LNS2_PITM1-3"/>
    <property type="match status" value="1"/>
</dbReference>
<dbReference type="InterPro" id="IPR023393">
    <property type="entry name" value="START-like_dom_sf"/>
</dbReference>
<dbReference type="InterPro" id="IPR036412">
    <property type="entry name" value="HAD-like_sf"/>
</dbReference>
<keyword evidence="6" id="KW-1185">Reference proteome</keyword>
<feature type="domain" description="DDHD" evidence="4">
    <location>
        <begin position="649"/>
        <end position="872"/>
    </location>
</feature>
<reference evidence="5 6" key="1">
    <citation type="submission" date="2015-01" db="EMBL/GenBank/DDBJ databases">
        <title>Evolution of Trichinella species and genotypes.</title>
        <authorList>
            <person name="Korhonen P.K."/>
            <person name="Edoardo P."/>
            <person name="Giuseppe L.R."/>
            <person name="Gasser R.B."/>
        </authorList>
    </citation>
    <scope>NUCLEOTIDE SEQUENCE [LARGE SCALE GENOMIC DNA]</scope>
    <source>
        <strain evidence="5">ISS2496</strain>
    </source>
</reference>
<accession>A0A0V1A1P2</accession>
<dbReference type="Pfam" id="PF24695">
    <property type="entry name" value="PITM1-3"/>
    <property type="match status" value="1"/>
</dbReference>
<dbReference type="GO" id="GO:0071944">
    <property type="term" value="C:cell periphery"/>
    <property type="evidence" value="ECO:0007669"/>
    <property type="project" value="UniProtKB-ARBA"/>
</dbReference>
<keyword evidence="3" id="KW-0106">Calcium</keyword>
<dbReference type="EMBL" id="JYDQ01000049">
    <property type="protein sequence ID" value="KRY18217.1"/>
    <property type="molecule type" value="Genomic_DNA"/>
</dbReference>
<dbReference type="Gene3D" id="3.30.530.20">
    <property type="match status" value="1"/>
</dbReference>
<dbReference type="PANTHER" id="PTHR10658:SF81">
    <property type="entry name" value="PROTEIN RETINAL DEGENERATION B"/>
    <property type="match status" value="1"/>
</dbReference>
<dbReference type="GO" id="GO:0008526">
    <property type="term" value="F:phosphatidylinositol transfer activity"/>
    <property type="evidence" value="ECO:0007669"/>
    <property type="project" value="TreeGrafter"/>
</dbReference>
<dbReference type="InterPro" id="IPR031315">
    <property type="entry name" value="LNS2/PITP"/>
</dbReference>
<gene>
    <name evidence="5" type="primary">rdgB</name>
    <name evidence="5" type="ORF">T12_12978</name>
</gene>
<dbReference type="SUPFAM" id="SSF55961">
    <property type="entry name" value="Bet v1-like"/>
    <property type="match status" value="2"/>
</dbReference>
<dbReference type="AlphaFoldDB" id="A0A0V1A1P2"/>
<dbReference type="SUPFAM" id="SSF56784">
    <property type="entry name" value="HAD-like"/>
    <property type="match status" value="1"/>
</dbReference>
<dbReference type="OrthoDB" id="10053061at2759"/>
<dbReference type="Pfam" id="PF02862">
    <property type="entry name" value="DDHD"/>
    <property type="match status" value="1"/>
</dbReference>
<proteinExistence type="inferred from homology"/>
<evidence type="ECO:0000313" key="6">
    <source>
        <dbReference type="Proteomes" id="UP000054783"/>
    </source>
</evidence>
<evidence type="ECO:0000256" key="2">
    <source>
        <dbReference type="ARBA" id="ARBA00022553"/>
    </source>
</evidence>
<dbReference type="GO" id="GO:0035091">
    <property type="term" value="F:phosphatidylinositol binding"/>
    <property type="evidence" value="ECO:0007669"/>
    <property type="project" value="TreeGrafter"/>
</dbReference>
<comment type="similarity">
    <text evidence="1">Belongs to the PtdIns transfer protein family. PI transfer class IIA subfamily.</text>
</comment>
<dbReference type="GO" id="GO:0008525">
    <property type="term" value="F:phosphatidylcholine transporter activity"/>
    <property type="evidence" value="ECO:0007669"/>
    <property type="project" value="TreeGrafter"/>
</dbReference>
<protein>
    <submittedName>
        <fullName evidence="5">Membrane-associated phosphatidylinositol transfer protein 3</fullName>
    </submittedName>
</protein>
<dbReference type="Proteomes" id="UP000054783">
    <property type="component" value="Unassembled WGS sequence"/>
</dbReference>
<dbReference type="GO" id="GO:0005737">
    <property type="term" value="C:cytoplasm"/>
    <property type="evidence" value="ECO:0007669"/>
    <property type="project" value="TreeGrafter"/>
</dbReference>
<evidence type="ECO:0000259" key="4">
    <source>
        <dbReference type="PROSITE" id="PS51043"/>
    </source>
</evidence>
<dbReference type="SMART" id="SM01127">
    <property type="entry name" value="DDHD"/>
    <property type="match status" value="1"/>
</dbReference>
<dbReference type="PROSITE" id="PS51043">
    <property type="entry name" value="DDHD"/>
    <property type="match status" value="1"/>
</dbReference>
<dbReference type="InterPro" id="IPR004177">
    <property type="entry name" value="DDHD_dom"/>
</dbReference>
<comment type="caution">
    <text evidence="5">The sequence shown here is derived from an EMBL/GenBank/DDBJ whole genome shotgun (WGS) entry which is preliminary data.</text>
</comment>
<organism evidence="5 6">
    <name type="scientific">Trichinella patagoniensis</name>
    <dbReference type="NCBI Taxonomy" id="990121"/>
    <lineage>
        <taxon>Eukaryota</taxon>
        <taxon>Metazoa</taxon>
        <taxon>Ecdysozoa</taxon>
        <taxon>Nematoda</taxon>
        <taxon>Enoplea</taxon>
        <taxon>Dorylaimia</taxon>
        <taxon>Trichinellida</taxon>
        <taxon>Trichinellidae</taxon>
        <taxon>Trichinella</taxon>
    </lineage>
</organism>
<evidence type="ECO:0000256" key="1">
    <source>
        <dbReference type="ARBA" id="ARBA00010316"/>
    </source>
</evidence>
<dbReference type="InterPro" id="IPR055261">
    <property type="entry name" value="PI_transfer_N"/>
</dbReference>
<dbReference type="GO" id="GO:0046872">
    <property type="term" value="F:metal ion binding"/>
    <property type="evidence" value="ECO:0007669"/>
    <property type="project" value="InterPro"/>
</dbReference>
<keyword evidence="2" id="KW-0597">Phosphoprotein</keyword>
<dbReference type="InterPro" id="IPR001666">
    <property type="entry name" value="PI_transfer"/>
</dbReference>
<name>A0A0V1A1P2_9BILA</name>
<evidence type="ECO:0000256" key="3">
    <source>
        <dbReference type="ARBA" id="ARBA00022837"/>
    </source>
</evidence>
<evidence type="ECO:0000313" key="5">
    <source>
        <dbReference type="EMBL" id="KRY18217.1"/>
    </source>
</evidence>
<dbReference type="SMART" id="SM00775">
    <property type="entry name" value="LNS2"/>
    <property type="match status" value="1"/>
</dbReference>
<dbReference type="PANTHER" id="PTHR10658">
    <property type="entry name" value="PHOSPHATIDYLINOSITOL TRANSFER PROTEIN"/>
    <property type="match status" value="1"/>
</dbReference>
<feature type="non-terminal residue" evidence="5">
    <location>
        <position position="1"/>
    </location>
</feature>
<sequence>LILLIYFKLKLFYSLINKMLIKEYRILLPMTVEEYRIAQLYMIQTVLNNLLRHKMVYHPGNVKHACCFLVSVIFEMLQTGILYLCFPSCLHFCWKKSREETKGAGSGVEIIVNEPYNDDESGERGQYTFKIYHIGSHLPAWFRSILPESALRVVEEAWNAYPHTKTKFSCPFVEKFSLEVETKYFDDAGIQENVFNLTSSQLNDRIVDLMDIVNDLYPAQDYCKDEDPKLYKSTVTGRGPLKESWIKDCQENGRPIMCAYKLCKVHFCYWGMQSKIEKFIHDYALRRVMLRAHRQAWAWQDEWCGLTIDDVRRLENEAQLALQAKMANVAKIDDSLSAETRHYLEKIKSKNSATEVVAVSNAANPETDIPSVFEDDEEEFYDAVEECSSETTQYQCQLQSDNSEYSCRKVSNTLSTSDNKVKHLLLLFHGGSILDSGHDNVLSHSKQLDLNTFRMTLESVIKAQYEIMHGAIAVRLVPCTNSFGESLKLLQSICPYGIGYGQNLDMSRQFWNFIPSLIPILSVSSSKYAECVVTIVQKANQVYSDFLQSDEGVGFDGKVSICGDAIGGLLAFDALCDLTMSRAVNLNDPLYRRVDQQRKFTPAPSSVVSCSTSLVGESSLGTKADNNDNSGRLSKMVVVDGDNSANSEFAFPVQHLFLFGTSLGYVLVMRKIANNPKLDLISSLADRQLSLDDERYVMCHMNSHLVCTDSFAFPAPRCEQVYNLYYATDPCSVRIEPLLLTEFSVIPPVNIPRYERFPLGDGQSMHILDCVPLFATEKHSLTPNLEKNPLFHRRRSVVSLSSEYGRSENNLKSADRISTLLSKWWGCKRLDYALFSPVDLIKLPLASLSDIFHASFWESKDVCAFILRQFICGDVFWNENRQAGSLVEAKSADKWLKWHTTLKVKNIAANHRANDVAVNENQDQILQARFMYGPFDMVALSGELVDVNIMRDVQTGEWTLYGSTLTDSHGRLRFELTNDQRLPVGLYPVRMVVRGDNSSLDMSLAVLPRDTECVVFSIDGSFTASVSLTGKNPRVRPSAVDVVRHWQDLGYLIVYISARPDLQQRIVTAWLVEHNFPFGLLFFNEGFSTDLLKQKTNTLKSLITDCGLRIHVAYGSAKDIRGYAELGLPASRIFALGRVSKKLHHECLVMGLFVYFDFCFLFVCLFACDCIRVDLLCLSQVLADGYSSHLCELCGGQLSYLATPAQGDGRLILQHSRCSFSLADRVSVVRSSNLSAVARSRSFTPRTATKRCSITSTPMTDRGPVRRR</sequence>
<dbReference type="FunFam" id="3.30.530.20:FF:000028">
    <property type="entry name" value="Phosphatidylinositol transfer protein 5"/>
    <property type="match status" value="1"/>
</dbReference>